<dbReference type="RefSeq" id="WP_183983696.1">
    <property type="nucleotide sequence ID" value="NZ_JACHHG010000001.1"/>
</dbReference>
<keyword evidence="6" id="KW-1185">Reference proteome</keyword>
<keyword evidence="2" id="KW-0285">Flavoprotein</keyword>
<dbReference type="Pfam" id="PF01494">
    <property type="entry name" value="FAD_binding_3"/>
    <property type="match status" value="1"/>
</dbReference>
<dbReference type="Gene3D" id="3.40.30.120">
    <property type="match status" value="1"/>
</dbReference>
<evidence type="ECO:0000256" key="3">
    <source>
        <dbReference type="ARBA" id="ARBA00022827"/>
    </source>
</evidence>
<sequence>MNATTEVLIVGAGPTGLMAAAQLLRHGIRPRLIERSGGPSVQTKAVAVQARSLEIFRQMGLEAAALREGQPAEVVNIYADNVSAAQVPLGLIGQALTPYPYLFVLGQDHTERLLGEDLARHGLTVEWNTELLGLEDGPGGAVARLRGPEGREERVQVRYVLGADGARSTIRHALGIPFEGGTYARLFFVADLEVRGKLRPGELNLYLSRDTFQGLFPMRGDHRFRLVGVVPPELAGRAQLEFSELRPYLERSSRGGLRYGEPRWFSVYRVHHRVAARFRQGNVFLLGDAAHVHSPAGGQGMNTGLQDAYNLAWKLALVLKGQADPALLDSYEAERRPLAQRLVETTDRFFTMAVQTHPLAVLARTRVVPWLIPRALRLEAARRLVFKTVSQTGIHYRNSRLSAGDLPASAPVQPGDRFPWLTVDGTDTLALQGGQRFTLLALGAWGRADLTELRELRPELLEVHHLPALALPGMPECALYLLRPDGYVAYASTRLDPAALRAYLGTQLHLRASDARTALSSPHAARALR</sequence>
<evidence type="ECO:0000313" key="6">
    <source>
        <dbReference type="Proteomes" id="UP000569951"/>
    </source>
</evidence>
<comment type="caution">
    <text evidence="5">The sequence shown here is derived from an EMBL/GenBank/DDBJ whole genome shotgun (WGS) entry which is preliminary data.</text>
</comment>
<evidence type="ECO:0000256" key="2">
    <source>
        <dbReference type="ARBA" id="ARBA00022630"/>
    </source>
</evidence>
<dbReference type="EMBL" id="JACHHG010000001">
    <property type="protein sequence ID" value="MBB6096853.1"/>
    <property type="molecule type" value="Genomic_DNA"/>
</dbReference>
<protein>
    <submittedName>
        <fullName evidence="5">2-polyprenyl-6-methoxyphenol hydroxylase-like FAD-dependent oxidoreductase</fullName>
    </submittedName>
</protein>
<dbReference type="InterPro" id="IPR050641">
    <property type="entry name" value="RIFMO-like"/>
</dbReference>
<dbReference type="Proteomes" id="UP000569951">
    <property type="component" value="Unassembled WGS sequence"/>
</dbReference>
<dbReference type="InterPro" id="IPR036188">
    <property type="entry name" value="FAD/NAD-bd_sf"/>
</dbReference>
<comment type="cofactor">
    <cofactor evidence="1">
        <name>FAD</name>
        <dbReference type="ChEBI" id="CHEBI:57692"/>
    </cofactor>
</comment>
<evidence type="ECO:0000313" key="5">
    <source>
        <dbReference type="EMBL" id="MBB6096853.1"/>
    </source>
</evidence>
<keyword evidence="3" id="KW-0274">FAD</keyword>
<dbReference type="Gene3D" id="3.30.70.2450">
    <property type="match status" value="1"/>
</dbReference>
<dbReference type="AlphaFoldDB" id="A0A841HVJ7"/>
<dbReference type="SUPFAM" id="SSF51905">
    <property type="entry name" value="FAD/NAD(P)-binding domain"/>
    <property type="match status" value="1"/>
</dbReference>
<proteinExistence type="predicted"/>
<organism evidence="5 6">
    <name type="scientific">Deinobacterium chartae</name>
    <dbReference type="NCBI Taxonomy" id="521158"/>
    <lineage>
        <taxon>Bacteria</taxon>
        <taxon>Thermotogati</taxon>
        <taxon>Deinococcota</taxon>
        <taxon>Deinococci</taxon>
        <taxon>Deinococcales</taxon>
        <taxon>Deinococcaceae</taxon>
        <taxon>Deinobacterium</taxon>
    </lineage>
</organism>
<feature type="domain" description="FAD-binding" evidence="4">
    <location>
        <begin position="5"/>
        <end position="345"/>
    </location>
</feature>
<dbReference type="Pfam" id="PF21274">
    <property type="entry name" value="Rng_hyd_C"/>
    <property type="match status" value="1"/>
</dbReference>
<gene>
    <name evidence="5" type="ORF">HNR42_000265</name>
</gene>
<dbReference type="InterPro" id="IPR002938">
    <property type="entry name" value="FAD-bd"/>
</dbReference>
<dbReference type="Gene3D" id="3.50.50.60">
    <property type="entry name" value="FAD/NAD(P)-binding domain"/>
    <property type="match status" value="1"/>
</dbReference>
<dbReference type="GO" id="GO:0071949">
    <property type="term" value="F:FAD binding"/>
    <property type="evidence" value="ECO:0007669"/>
    <property type="project" value="InterPro"/>
</dbReference>
<dbReference type="PRINTS" id="PR00420">
    <property type="entry name" value="RNGMNOXGNASE"/>
</dbReference>
<dbReference type="PANTHER" id="PTHR43004:SF19">
    <property type="entry name" value="BINDING MONOOXYGENASE, PUTATIVE (JCVI)-RELATED"/>
    <property type="match status" value="1"/>
</dbReference>
<evidence type="ECO:0000259" key="4">
    <source>
        <dbReference type="Pfam" id="PF01494"/>
    </source>
</evidence>
<accession>A0A841HVJ7</accession>
<dbReference type="PANTHER" id="PTHR43004">
    <property type="entry name" value="TRK SYSTEM POTASSIUM UPTAKE PROTEIN"/>
    <property type="match status" value="1"/>
</dbReference>
<name>A0A841HVJ7_9DEIO</name>
<dbReference type="GO" id="GO:0016709">
    <property type="term" value="F:oxidoreductase activity, acting on paired donors, with incorporation or reduction of molecular oxygen, NAD(P)H as one donor, and incorporation of one atom of oxygen"/>
    <property type="evidence" value="ECO:0007669"/>
    <property type="project" value="UniProtKB-ARBA"/>
</dbReference>
<evidence type="ECO:0000256" key="1">
    <source>
        <dbReference type="ARBA" id="ARBA00001974"/>
    </source>
</evidence>
<reference evidence="5 6" key="1">
    <citation type="submission" date="2020-08" db="EMBL/GenBank/DDBJ databases">
        <title>Genomic Encyclopedia of Type Strains, Phase IV (KMG-IV): sequencing the most valuable type-strain genomes for metagenomic binning, comparative biology and taxonomic classification.</title>
        <authorList>
            <person name="Goeker M."/>
        </authorList>
    </citation>
    <scope>NUCLEOTIDE SEQUENCE [LARGE SCALE GENOMIC DNA]</scope>
    <source>
        <strain evidence="5 6">DSM 21458</strain>
    </source>
</reference>